<proteinExistence type="predicted"/>
<reference evidence="1" key="1">
    <citation type="submission" date="2024-06" db="EMBL/GenBank/DDBJ databases">
        <authorList>
            <person name="Coelho C."/>
            <person name="Bento M."/>
            <person name="Garcia E."/>
            <person name="Camelo A."/>
            <person name="Brandao I."/>
            <person name="Espirito Santo C."/>
            <person name="Trovao J."/>
            <person name="Verissimo A."/>
            <person name="Costa J."/>
            <person name="Tiago I."/>
        </authorList>
    </citation>
    <scope>NUCLEOTIDE SEQUENCE</scope>
    <source>
        <strain evidence="1">KWT182</strain>
    </source>
</reference>
<sequence>MVNLLPLARDHRGGIWSRWSVDLKPLICAQSRYQTYGFAQVWNDHDRMSAAVRDILEMISFKVNFIGFGD</sequence>
<name>A0AAU7QAG5_9GAMM</name>
<dbReference type="AlphaFoldDB" id="A0AAU7QAG5"/>
<accession>A0AAU7QAG5</accession>
<evidence type="ECO:0000313" key="1">
    <source>
        <dbReference type="EMBL" id="XBS70098.1"/>
    </source>
</evidence>
<protein>
    <submittedName>
        <fullName evidence="1">Uncharacterized protein</fullName>
    </submittedName>
</protein>
<dbReference type="EMBL" id="CP157947">
    <property type="protein sequence ID" value="XBS70098.1"/>
    <property type="molecule type" value="Genomic_DNA"/>
</dbReference>
<gene>
    <name evidence="1" type="ORF">ABK905_02015</name>
</gene>
<organism evidence="1">
    <name type="scientific">Acerihabitans sp. KWT182</name>
    <dbReference type="NCBI Taxonomy" id="3157919"/>
    <lineage>
        <taxon>Bacteria</taxon>
        <taxon>Pseudomonadati</taxon>
        <taxon>Pseudomonadota</taxon>
        <taxon>Gammaproteobacteria</taxon>
        <taxon>Enterobacterales</taxon>
        <taxon>Pectobacteriaceae</taxon>
        <taxon>Acerihabitans</taxon>
    </lineage>
</organism>